<name>A0ABQ1EMJ2_9BACL</name>
<proteinExistence type="predicted"/>
<comment type="caution">
    <text evidence="1">The sequence shown here is derived from an EMBL/GenBank/DDBJ whole genome shotgun (WGS) entry which is preliminary data.</text>
</comment>
<reference evidence="2" key="1">
    <citation type="journal article" date="2019" name="Int. J. Syst. Evol. Microbiol.">
        <title>The Global Catalogue of Microorganisms (GCM) 10K type strain sequencing project: providing services to taxonomists for standard genome sequencing and annotation.</title>
        <authorList>
            <consortium name="The Broad Institute Genomics Platform"/>
            <consortium name="The Broad Institute Genome Sequencing Center for Infectious Disease"/>
            <person name="Wu L."/>
            <person name="Ma J."/>
        </authorList>
    </citation>
    <scope>NUCLEOTIDE SEQUENCE [LARGE SCALE GENOMIC DNA]</scope>
    <source>
        <strain evidence="2">CGMCC 1.15043</strain>
    </source>
</reference>
<evidence type="ECO:0000313" key="1">
    <source>
        <dbReference type="EMBL" id="GFZ78593.1"/>
    </source>
</evidence>
<dbReference type="RefSeq" id="WP_189011938.1">
    <property type="nucleotide sequence ID" value="NZ_BMHE01000010.1"/>
</dbReference>
<evidence type="ECO:0000313" key="2">
    <source>
        <dbReference type="Proteomes" id="UP000615455"/>
    </source>
</evidence>
<gene>
    <name evidence="1" type="ORF">GCM10008018_25120</name>
</gene>
<accession>A0ABQ1EMJ2</accession>
<dbReference type="EMBL" id="BMHE01000010">
    <property type="protein sequence ID" value="GFZ78593.1"/>
    <property type="molecule type" value="Genomic_DNA"/>
</dbReference>
<sequence length="96" mass="10507">MSHEQKSRKPALEATPAAPIIAWEQPLERKPEPAGNNVISIDTYRRQGTLVDSEATFTVREFYSAQGEEPVRLIMVSSGFGQKSAGNPYSVQSKAA</sequence>
<protein>
    <submittedName>
        <fullName evidence="1">Uncharacterized protein</fullName>
    </submittedName>
</protein>
<dbReference type="Proteomes" id="UP000615455">
    <property type="component" value="Unassembled WGS sequence"/>
</dbReference>
<organism evidence="1 2">
    <name type="scientific">Paenibacillus marchantiophytorum</name>
    <dbReference type="NCBI Taxonomy" id="1619310"/>
    <lineage>
        <taxon>Bacteria</taxon>
        <taxon>Bacillati</taxon>
        <taxon>Bacillota</taxon>
        <taxon>Bacilli</taxon>
        <taxon>Bacillales</taxon>
        <taxon>Paenibacillaceae</taxon>
        <taxon>Paenibacillus</taxon>
    </lineage>
</organism>
<keyword evidence="2" id="KW-1185">Reference proteome</keyword>